<dbReference type="Proteomes" id="UP000222056">
    <property type="component" value="Unassembled WGS sequence"/>
</dbReference>
<evidence type="ECO:0000313" key="4">
    <source>
        <dbReference type="Proteomes" id="UP000222056"/>
    </source>
</evidence>
<gene>
    <name evidence="3" type="ORF">SAMN02745716_1317</name>
</gene>
<reference evidence="4" key="1">
    <citation type="submission" date="2016-10" db="EMBL/GenBank/DDBJ databases">
        <authorList>
            <person name="Varghese N."/>
            <person name="Submissions S."/>
        </authorList>
    </citation>
    <scope>NUCLEOTIDE SEQUENCE [LARGE SCALE GENOMIC DNA]</scope>
    <source>
        <strain evidence="4">ATCC 35263</strain>
    </source>
</reference>
<evidence type="ECO:0000313" key="3">
    <source>
        <dbReference type="EMBL" id="SEH13784.1"/>
    </source>
</evidence>
<accession>A0A1H6FVD1</accession>
<dbReference type="RefSeq" id="WP_093117525.1">
    <property type="nucleotide sequence ID" value="NZ_FNWJ01000002.1"/>
</dbReference>
<keyword evidence="2" id="KW-0472">Membrane</keyword>
<feature type="region of interest" description="Disordered" evidence="1">
    <location>
        <begin position="74"/>
        <end position="112"/>
    </location>
</feature>
<keyword evidence="2" id="KW-1133">Transmembrane helix</keyword>
<dbReference type="STRING" id="29539.SAMN02745716_1317"/>
<feature type="compositionally biased region" description="Low complexity" evidence="1">
    <location>
        <begin position="91"/>
        <end position="112"/>
    </location>
</feature>
<proteinExistence type="predicted"/>
<dbReference type="OrthoDB" id="10018914at2"/>
<feature type="transmembrane region" description="Helical" evidence="2">
    <location>
        <begin position="6"/>
        <end position="28"/>
    </location>
</feature>
<protein>
    <submittedName>
        <fullName evidence="3">Uncharacterized protein</fullName>
    </submittedName>
</protein>
<keyword evidence="4" id="KW-1185">Reference proteome</keyword>
<dbReference type="EMBL" id="FNWJ01000002">
    <property type="protein sequence ID" value="SEH13784.1"/>
    <property type="molecule type" value="Genomic_DNA"/>
</dbReference>
<feature type="compositionally biased region" description="Basic residues" evidence="1">
    <location>
        <begin position="74"/>
        <end position="90"/>
    </location>
</feature>
<evidence type="ECO:0000256" key="1">
    <source>
        <dbReference type="SAM" id="MobiDB-lite"/>
    </source>
</evidence>
<keyword evidence="2" id="KW-0812">Transmembrane</keyword>
<feature type="region of interest" description="Disordered" evidence="1">
    <location>
        <begin position="35"/>
        <end position="62"/>
    </location>
</feature>
<organism evidence="3 4">
    <name type="scientific">Thermoleophilum album</name>
    <dbReference type="NCBI Taxonomy" id="29539"/>
    <lineage>
        <taxon>Bacteria</taxon>
        <taxon>Bacillati</taxon>
        <taxon>Actinomycetota</taxon>
        <taxon>Thermoleophilia</taxon>
        <taxon>Thermoleophilales</taxon>
        <taxon>Thermoleophilaceae</taxon>
        <taxon>Thermoleophilum</taxon>
    </lineage>
</organism>
<sequence length="112" mass="12647">MTTEGWIFLVGFRIFDVGLLILWLIWFFRRRNDDEPGSEGSDGGGGGPPRGPRDPAPSDGGLRLLLPLGRWRQGRARVRSHRPRVRRGGRRALPSPARVRSPRVPLPTRTHH</sequence>
<dbReference type="AlphaFoldDB" id="A0A1H6FVD1"/>
<name>A0A1H6FVD1_THEAL</name>
<evidence type="ECO:0000256" key="2">
    <source>
        <dbReference type="SAM" id="Phobius"/>
    </source>
</evidence>